<evidence type="ECO:0000313" key="3">
    <source>
        <dbReference type="Proteomes" id="UP000219494"/>
    </source>
</evidence>
<evidence type="ECO:0000259" key="1">
    <source>
        <dbReference type="Pfam" id="PF13480"/>
    </source>
</evidence>
<feature type="domain" description="BioF2-like acetyltransferase" evidence="1">
    <location>
        <begin position="101"/>
        <end position="242"/>
    </location>
</feature>
<dbReference type="RefSeq" id="WP_097065219.1">
    <property type="nucleotide sequence ID" value="NZ_OBMI01000004.1"/>
</dbReference>
<evidence type="ECO:0000313" key="2">
    <source>
        <dbReference type="EMBL" id="SOB88330.1"/>
    </source>
</evidence>
<protein>
    <submittedName>
        <fullName evidence="2">Acetyltransferase (GNAT) domain-containing protein</fullName>
    </submittedName>
</protein>
<dbReference type="InterPro" id="IPR038740">
    <property type="entry name" value="BioF2-like_GNAT_dom"/>
</dbReference>
<dbReference type="GO" id="GO:0016740">
    <property type="term" value="F:transferase activity"/>
    <property type="evidence" value="ECO:0007669"/>
    <property type="project" value="UniProtKB-KW"/>
</dbReference>
<dbReference type="InterPro" id="IPR016181">
    <property type="entry name" value="Acyl_CoA_acyltransferase"/>
</dbReference>
<dbReference type="Pfam" id="PF13480">
    <property type="entry name" value="Acetyltransf_6"/>
    <property type="match status" value="1"/>
</dbReference>
<dbReference type="Proteomes" id="UP000219494">
    <property type="component" value="Unassembled WGS sequence"/>
</dbReference>
<proteinExistence type="predicted"/>
<dbReference type="Gene3D" id="3.40.630.30">
    <property type="match status" value="1"/>
</dbReference>
<sequence>MSTALTLPLRFRVGARTLWSVRRRLHPVIGSLADALAGRMPALPPLGQADGWSVTSLPVDLAPALAAAQPGLLVHERQRYTRYYVDLAVGADAWWAGLGGSTRSGLKRKAKKAGAVRVARYRTADELAAFHAVAREIAATTYQERLLDAGLPDTPAFVAEMLALAAADRVRAWTLHVDGVAAAYLYCPVVGGDVIYDYVGHDPAFAELSVGTLLQVEALRDLFAEARHARYDFTEGEGQHKRTLATGGVACVDLLLLRPTVANRAALAALAGFDRAVAGAKRVVARAGLEAWAKRLRRG</sequence>
<dbReference type="OrthoDB" id="3773784at2"/>
<keyword evidence="3" id="KW-1185">Reference proteome</keyword>
<reference evidence="2 3" key="1">
    <citation type="submission" date="2017-07" db="EMBL/GenBank/DDBJ databases">
        <authorList>
            <person name="Sun Z.S."/>
            <person name="Albrecht U."/>
            <person name="Echele G."/>
            <person name="Lee C.C."/>
        </authorList>
    </citation>
    <scope>NUCLEOTIDE SEQUENCE [LARGE SCALE GENOMIC DNA]</scope>
    <source>
        <strain evidence="2 3">CGMCC 1.12672</strain>
    </source>
</reference>
<gene>
    <name evidence="2" type="ORF">SAMN06297144_3481</name>
</gene>
<name>A0A285R2J9_9SPHN</name>
<dbReference type="AlphaFoldDB" id="A0A285R2J9"/>
<dbReference type="EMBL" id="OBMI01000004">
    <property type="protein sequence ID" value="SOB88330.1"/>
    <property type="molecule type" value="Genomic_DNA"/>
</dbReference>
<accession>A0A285R2J9</accession>
<dbReference type="SUPFAM" id="SSF55729">
    <property type="entry name" value="Acyl-CoA N-acyltransferases (Nat)"/>
    <property type="match status" value="1"/>
</dbReference>
<organism evidence="2 3">
    <name type="scientific">Sphingomonas guangdongensis</name>
    <dbReference type="NCBI Taxonomy" id="1141890"/>
    <lineage>
        <taxon>Bacteria</taxon>
        <taxon>Pseudomonadati</taxon>
        <taxon>Pseudomonadota</taxon>
        <taxon>Alphaproteobacteria</taxon>
        <taxon>Sphingomonadales</taxon>
        <taxon>Sphingomonadaceae</taxon>
        <taxon>Sphingomonas</taxon>
    </lineage>
</organism>
<keyword evidence="2" id="KW-0808">Transferase</keyword>